<dbReference type="PANTHER" id="PTHR46769">
    <property type="entry name" value="POLYCYSTIC KIDNEY AND HEPATIC DISEASE 1 (AUTOSOMAL RECESSIVE)-LIKE 1"/>
    <property type="match status" value="1"/>
</dbReference>
<name>A0A816SD52_9BILA</name>
<evidence type="ECO:0000256" key="1">
    <source>
        <dbReference type="ARBA" id="ARBA00022729"/>
    </source>
</evidence>
<dbReference type="PROSITE" id="PS51484">
    <property type="entry name" value="G8"/>
    <property type="match status" value="1"/>
</dbReference>
<dbReference type="SMART" id="SM01225">
    <property type="entry name" value="G8"/>
    <property type="match status" value="1"/>
</dbReference>
<dbReference type="EMBL" id="CAJNRE010009758">
    <property type="protein sequence ID" value="CAF2084944.1"/>
    <property type="molecule type" value="Genomic_DNA"/>
</dbReference>
<gene>
    <name evidence="3" type="ORF">MBJ925_LOCUS19341</name>
</gene>
<organism evidence="3 4">
    <name type="scientific">Rotaria magnacalcarata</name>
    <dbReference type="NCBI Taxonomy" id="392030"/>
    <lineage>
        <taxon>Eukaryota</taxon>
        <taxon>Metazoa</taxon>
        <taxon>Spiralia</taxon>
        <taxon>Gnathifera</taxon>
        <taxon>Rotifera</taxon>
        <taxon>Eurotatoria</taxon>
        <taxon>Bdelloidea</taxon>
        <taxon>Philodinida</taxon>
        <taxon>Philodinidae</taxon>
        <taxon>Rotaria</taxon>
    </lineage>
</organism>
<comment type="caution">
    <text evidence="3">The sequence shown here is derived from an EMBL/GenBank/DDBJ whole genome shotgun (WGS) entry which is preliminary data.</text>
</comment>
<dbReference type="InterPro" id="IPR019316">
    <property type="entry name" value="G8_domain"/>
</dbReference>
<dbReference type="InterPro" id="IPR052387">
    <property type="entry name" value="Fibrocystin"/>
</dbReference>
<sequence length="1086" mass="119218">MYPSFCPFRQPFGRFVNNSVHSVGRFVVWIFPEYSSTVAGSCSADAPFQAVFDGLISWRNNRGLEWVMSSTIELKNAVVYDNADTGILSVTAINHQATNLQNVQNTFYNENTDSSIIDSIIVGDTGLSTSPVVAGEDGLTVMWDCGLRVRNITFINFPSSNTQAIFGPIIDGRCTVFCGGWTTRFSQLSFVNVQNRGNFRWVYDAVFIDEDGSLGNVAGSAIIAPDRLWNGSSACPPTPNFVNAITCPLSLGTWIRFAFNQVNLGQNGEVLNVYDTSNHHTVVLNLAKCLTHPKGYMMTPFARQTYFFQFQNANVTDLFFLRFFNIYYIKYVSYQPDLVDTISSTSLVTPSSTPLSSASNNGDWYYGNNTSVFTYIVKNPSTNTIPTDVSIELNVVKCRHPNCQPPAQPGLELPATQRPTPALYWSNDSDWSFATEGYGGSNEVKPVDNTNIYIPRGVWLVVDYPLPRILSLRIDGVLEFEQGINDTLYVDNILINGGQLELGITMDTINVLLPNNAGSIGPRVIGVLGGLDLHGIPHNVSWTRLASTASAGQTSITLREPVDWTIGNEIILTTTDTRIEHSERRTIDAINGPGTVITLNSALTYTHIVINNVFPNGEVYQVAGAVGLMTRNVRVICQSPASEKFGFRSLVTDYATNIWNPVGAEHLYTYYKGYARVSDTQFIGYGQFVDAPNEAKREGFHLYNLGDWSASRPTYIDSSSSDGDYYSAIGLWDTNGAPITNNVVYNTYESAIVIEGQNNIMQKNLVSTVYWSDVAQPEYAPFNSNWDGAIVSKTATSVDNSVSSVQRLSYRIQGNSCPGTILPTDIDNDYDNNEAHSYMSGVNIWPTDPGFQYDTTTTHIFGNNSMTIRNSLVIGAITPNDCSDVPDTTTRSEQYGSKAIPIVSAISSSGSPGGRSDISFPYFSRDNMMPVHPWSSIGAYPCIGGVLRITNVTFGFFNDICSRRDIAIQVSQNNDDGQHPVITSQISLYNISSGKKIFNGRPNIGVVDPSDCVGGQAHGVGDFRIPTVALSDSNGQIISISGPYPGRGIDRSPACVYQPSYQMYLCLNVTDYRMLIIESMDADTET</sequence>
<dbReference type="Pfam" id="PF10162">
    <property type="entry name" value="G8"/>
    <property type="match status" value="1"/>
</dbReference>
<reference evidence="3" key="1">
    <citation type="submission" date="2021-02" db="EMBL/GenBank/DDBJ databases">
        <authorList>
            <person name="Nowell W R."/>
        </authorList>
    </citation>
    <scope>NUCLEOTIDE SEQUENCE</scope>
</reference>
<dbReference type="AlphaFoldDB" id="A0A816SD52"/>
<protein>
    <recommendedName>
        <fullName evidence="2">G8 domain-containing protein</fullName>
    </recommendedName>
</protein>
<dbReference type="Proteomes" id="UP000663824">
    <property type="component" value="Unassembled WGS sequence"/>
</dbReference>
<evidence type="ECO:0000259" key="2">
    <source>
        <dbReference type="PROSITE" id="PS51484"/>
    </source>
</evidence>
<dbReference type="PANTHER" id="PTHR46769:SF2">
    <property type="entry name" value="FIBROCYSTIN-L ISOFORM 2 PRECURSOR-RELATED"/>
    <property type="match status" value="1"/>
</dbReference>
<feature type="domain" description="G8" evidence="2">
    <location>
        <begin position="436"/>
        <end position="547"/>
    </location>
</feature>
<proteinExistence type="predicted"/>
<evidence type="ECO:0000313" key="3">
    <source>
        <dbReference type="EMBL" id="CAF2084944.1"/>
    </source>
</evidence>
<keyword evidence="1" id="KW-0732">Signal</keyword>
<accession>A0A816SD52</accession>
<evidence type="ECO:0000313" key="4">
    <source>
        <dbReference type="Proteomes" id="UP000663824"/>
    </source>
</evidence>